<keyword evidence="1" id="KW-1133">Transmembrane helix</keyword>
<sequence length="123" mass="13848">MEVLLVNATGLLLIAWIIWWFWLGPKYKAGKGVAGGGKLCILVKDGVYEPDRIRIPADRPTTLHFYRKDPSPCSEWVLFPDLEISAELALNKETIVEIPVSAPGEYPFTCQMQMYRGVLVVEP</sequence>
<name>A0ABY9EE95_9GAMM</name>
<dbReference type="Pfam" id="PF13473">
    <property type="entry name" value="Cupredoxin_1"/>
    <property type="match status" value="1"/>
</dbReference>
<reference evidence="3 4" key="1">
    <citation type="submission" date="2022-05" db="EMBL/GenBank/DDBJ databases">
        <title>Microbulbifer sp. nov., isolated from sponge.</title>
        <authorList>
            <person name="Gao L."/>
        </authorList>
    </citation>
    <scope>NUCLEOTIDE SEQUENCE [LARGE SCALE GENOMIC DNA]</scope>
    <source>
        <strain evidence="3 4">MI-G</strain>
    </source>
</reference>
<dbReference type="SUPFAM" id="SSF49503">
    <property type="entry name" value="Cupredoxins"/>
    <property type="match status" value="1"/>
</dbReference>
<accession>A0ABY9EE95</accession>
<evidence type="ECO:0000256" key="1">
    <source>
        <dbReference type="SAM" id="Phobius"/>
    </source>
</evidence>
<dbReference type="RefSeq" id="WP_301416559.1">
    <property type="nucleotide sequence ID" value="NZ_CP098023.1"/>
</dbReference>
<dbReference type="Gene3D" id="2.60.40.420">
    <property type="entry name" value="Cupredoxins - blue copper proteins"/>
    <property type="match status" value="1"/>
</dbReference>
<dbReference type="EMBL" id="CP098023">
    <property type="protein sequence ID" value="WKD50358.1"/>
    <property type="molecule type" value="Genomic_DNA"/>
</dbReference>
<keyword evidence="4" id="KW-1185">Reference proteome</keyword>
<evidence type="ECO:0000259" key="2">
    <source>
        <dbReference type="Pfam" id="PF13473"/>
    </source>
</evidence>
<keyword evidence="1" id="KW-0812">Transmembrane</keyword>
<feature type="transmembrane region" description="Helical" evidence="1">
    <location>
        <begin position="6"/>
        <end position="23"/>
    </location>
</feature>
<dbReference type="InterPro" id="IPR008972">
    <property type="entry name" value="Cupredoxin"/>
</dbReference>
<protein>
    <submittedName>
        <fullName evidence="3">Cupredoxin domain-containing protein</fullName>
    </submittedName>
</protein>
<keyword evidence="1" id="KW-0472">Membrane</keyword>
<dbReference type="Proteomes" id="UP001321520">
    <property type="component" value="Chromosome"/>
</dbReference>
<organism evidence="3 4">
    <name type="scientific">Microbulbifer spongiae</name>
    <dbReference type="NCBI Taxonomy" id="2944933"/>
    <lineage>
        <taxon>Bacteria</taxon>
        <taxon>Pseudomonadati</taxon>
        <taxon>Pseudomonadota</taxon>
        <taxon>Gammaproteobacteria</taxon>
        <taxon>Cellvibrionales</taxon>
        <taxon>Microbulbiferaceae</taxon>
        <taxon>Microbulbifer</taxon>
    </lineage>
</organism>
<feature type="domain" description="EfeO-type cupredoxin-like" evidence="2">
    <location>
        <begin position="14"/>
        <end position="121"/>
    </location>
</feature>
<evidence type="ECO:0000313" key="3">
    <source>
        <dbReference type="EMBL" id="WKD50358.1"/>
    </source>
</evidence>
<dbReference type="InterPro" id="IPR028096">
    <property type="entry name" value="EfeO_Cupredoxin"/>
</dbReference>
<gene>
    <name evidence="3" type="ORF">M8T91_02690</name>
</gene>
<proteinExistence type="predicted"/>
<evidence type="ECO:0000313" key="4">
    <source>
        <dbReference type="Proteomes" id="UP001321520"/>
    </source>
</evidence>